<organism evidence="2 3">
    <name type="scientific">Halocatena pleomorpha</name>
    <dbReference type="NCBI Taxonomy" id="1785090"/>
    <lineage>
        <taxon>Archaea</taxon>
        <taxon>Methanobacteriati</taxon>
        <taxon>Methanobacteriota</taxon>
        <taxon>Stenosarchaea group</taxon>
        <taxon>Halobacteria</taxon>
        <taxon>Halobacteriales</taxon>
        <taxon>Natronomonadaceae</taxon>
        <taxon>Halocatena</taxon>
    </lineage>
</organism>
<protein>
    <submittedName>
        <fullName evidence="2">Uncharacterized protein</fullName>
    </submittedName>
</protein>
<evidence type="ECO:0000256" key="1">
    <source>
        <dbReference type="SAM" id="MobiDB-lite"/>
    </source>
</evidence>
<proteinExistence type="predicted"/>
<sequence>MSLDVGEALIQSRDSWWLGKLGEPSGQATAGDDSRCQRTGLISPVGQGPITAIHPPSAEQR</sequence>
<evidence type="ECO:0000313" key="2">
    <source>
        <dbReference type="EMBL" id="RRJ28712.1"/>
    </source>
</evidence>
<reference evidence="2 3" key="1">
    <citation type="submission" date="2018-11" db="EMBL/GenBank/DDBJ databases">
        <title>Taxonoimc description of Halomarina strain SPP-AMP-1.</title>
        <authorList>
            <person name="Pal Y."/>
            <person name="Srinivasana K."/>
            <person name="Verma A."/>
            <person name="Kumar P."/>
        </authorList>
    </citation>
    <scope>NUCLEOTIDE SEQUENCE [LARGE SCALE GENOMIC DNA]</scope>
    <source>
        <strain evidence="2 3">SPP-AMP-1</strain>
    </source>
</reference>
<dbReference type="EMBL" id="RRCH01000033">
    <property type="protein sequence ID" value="RRJ28712.1"/>
    <property type="molecule type" value="Genomic_DNA"/>
</dbReference>
<comment type="caution">
    <text evidence="2">The sequence shown here is derived from an EMBL/GenBank/DDBJ whole genome shotgun (WGS) entry which is preliminary data.</text>
</comment>
<feature type="region of interest" description="Disordered" evidence="1">
    <location>
        <begin position="19"/>
        <end position="61"/>
    </location>
</feature>
<dbReference type="RefSeq" id="WP_124956122.1">
    <property type="nucleotide sequence ID" value="NZ_RRCH01000033.1"/>
</dbReference>
<gene>
    <name evidence="2" type="ORF">EIK79_15015</name>
</gene>
<keyword evidence="3" id="KW-1185">Reference proteome</keyword>
<accession>A0A3P3R5F6</accession>
<evidence type="ECO:0000313" key="3">
    <source>
        <dbReference type="Proteomes" id="UP000282322"/>
    </source>
</evidence>
<dbReference type="AlphaFoldDB" id="A0A3P3R5F6"/>
<dbReference type="Proteomes" id="UP000282322">
    <property type="component" value="Unassembled WGS sequence"/>
</dbReference>
<name>A0A3P3R5F6_9EURY</name>